<dbReference type="Proteomes" id="UP001501257">
    <property type="component" value="Unassembled WGS sequence"/>
</dbReference>
<feature type="domain" description="Helicase ATP-binding" evidence="2">
    <location>
        <begin position="7"/>
        <end position="344"/>
    </location>
</feature>
<dbReference type="SMART" id="SM00487">
    <property type="entry name" value="DEXDc"/>
    <property type="match status" value="1"/>
</dbReference>
<keyword evidence="3" id="KW-0347">Helicase</keyword>
<reference evidence="4" key="1">
    <citation type="journal article" date="2019" name="Int. J. Syst. Evol. Microbiol.">
        <title>The Global Catalogue of Microorganisms (GCM) 10K type strain sequencing project: providing services to taxonomists for standard genome sequencing and annotation.</title>
        <authorList>
            <consortium name="The Broad Institute Genomics Platform"/>
            <consortium name="The Broad Institute Genome Sequencing Center for Infectious Disease"/>
            <person name="Wu L."/>
            <person name="Ma J."/>
        </authorList>
    </citation>
    <scope>NUCLEOTIDE SEQUENCE [LARGE SCALE GENOMIC DNA]</scope>
    <source>
        <strain evidence="4">JCM 18952</strain>
    </source>
</reference>
<dbReference type="InterPro" id="IPR014001">
    <property type="entry name" value="Helicase_ATP-bd"/>
</dbReference>
<organism evidence="3 4">
    <name type="scientific">Paeniglutamicibacter antarcticus</name>
    <dbReference type="NCBI Taxonomy" id="494023"/>
    <lineage>
        <taxon>Bacteria</taxon>
        <taxon>Bacillati</taxon>
        <taxon>Actinomycetota</taxon>
        <taxon>Actinomycetes</taxon>
        <taxon>Micrococcales</taxon>
        <taxon>Micrococcaceae</taxon>
        <taxon>Paeniglutamicibacter</taxon>
    </lineage>
</organism>
<sequence length="1056" mass="118096">MFKAQSTLSGLKKFQTKTVNHVFKRLYTDSPTTDRFLVSDETGLGKSVVAAGLVAKAIEHLESVNDVDRIDIVYMCSNSDLARQNIARINVTGQADVIESGRLSLLPLELGKLNASPAANTTKRVNFISITPGTSFNDSQRLGNSDERAVLYVMLEQILGEGDSRIAPRRFSADDQERALELLRGNSGIPGFSYNVNRTRQRVPKGFSGMVKRGFKSRATKLGLIRRFKSMLHSMSDLDSLREPMRDLIGQMRAVLAEIGLECLEPDLIILDEFQRFQDLLFSTGEESELEGAAELARNFLNYKGAKLLLLSATPYKAHTSGDNESGEDHAKEFRQLLSFLSQDEPQWMGRLDSLLARRRRQLTGIESGDNYLNLQKQLKRYMCRTERPQLSEGDMLRVVRMKPNRLHAEDLRSLTALTAASRAADAGNPIEYWKSVPYFANFLGDYQLGKIIDGTIEGATESLVPLLPSLKTIDSLRYANFDRLESDNAKYREVEEHALGQGQWKLLWMPPSCPYTQPAGAYAAVSPDLTKQLIFSSWNATPNAVSTLLSYEAERKMMTLRDVPLENTAEARKRFTGRFNWRLREGAPSSMSAMALFVPHAALANRTDPLRLNPGDASGSTPSDTGSRGLPVTSDLVASAEAVCRERAGDTVPNDELGLWSSYFGLPGALPPHWKTDPAQARNHIKMVADLGSRSSTSSVEGEVPEESIFMVHAVKMLETIAGPKTGARPGLGKLAIASPANCMYRALGRILPASFDAEEHWKATVHAANGLRALFNRQDVSALLDYMYQEGDYWQHVLQYCLDGNLQSVLDEYVYQLRSQQPKATITAEQLWDIAETIRGALSLTAAQLTAKYPGQPEAILRMATRFAVRYGGGKTEGGMTQRLPEVRRAFNSPFWPFVLATTSVGQEGIDFHWWCHSVIHWNAPSNPVDFEQREGRVNRYMGHAVRKNTAVAHAKRVMESKPRNPWHELFKEAERHLPDLPENQREFAPYWIHPGVQKIERRLLDHPLSRDVPRTARMLSGLASYRLLLGQARQDDLIEALKNPTMQPLNLRP</sequence>
<accession>A0ABP9TQ48</accession>
<comment type="caution">
    <text evidence="3">The sequence shown here is derived from an EMBL/GenBank/DDBJ whole genome shotgun (WGS) entry which is preliminary data.</text>
</comment>
<keyword evidence="3" id="KW-0378">Hydrolase</keyword>
<dbReference type="EMBL" id="BAABLK010000037">
    <property type="protein sequence ID" value="GAA5228423.1"/>
    <property type="molecule type" value="Genomic_DNA"/>
</dbReference>
<keyword evidence="3" id="KW-0547">Nucleotide-binding</keyword>
<evidence type="ECO:0000256" key="1">
    <source>
        <dbReference type="SAM" id="MobiDB-lite"/>
    </source>
</evidence>
<dbReference type="RefSeq" id="WP_210099471.1">
    <property type="nucleotide sequence ID" value="NZ_BAABLK010000037.1"/>
</dbReference>
<dbReference type="InterPro" id="IPR001650">
    <property type="entry name" value="Helicase_C-like"/>
</dbReference>
<evidence type="ECO:0000313" key="3">
    <source>
        <dbReference type="EMBL" id="GAA5228423.1"/>
    </source>
</evidence>
<keyword evidence="3" id="KW-0067">ATP-binding</keyword>
<dbReference type="SUPFAM" id="SSF52540">
    <property type="entry name" value="P-loop containing nucleoside triphosphate hydrolases"/>
    <property type="match status" value="2"/>
</dbReference>
<protein>
    <submittedName>
        <fullName evidence="3">Helicase</fullName>
    </submittedName>
</protein>
<dbReference type="Pfam" id="PF00271">
    <property type="entry name" value="Helicase_C"/>
    <property type="match status" value="1"/>
</dbReference>
<keyword evidence="4" id="KW-1185">Reference proteome</keyword>
<proteinExistence type="predicted"/>
<evidence type="ECO:0000259" key="2">
    <source>
        <dbReference type="SMART" id="SM00487"/>
    </source>
</evidence>
<name>A0ABP9TQ48_9MICC</name>
<dbReference type="Gene3D" id="3.40.50.300">
    <property type="entry name" value="P-loop containing nucleotide triphosphate hydrolases"/>
    <property type="match status" value="2"/>
</dbReference>
<dbReference type="GO" id="GO:0004386">
    <property type="term" value="F:helicase activity"/>
    <property type="evidence" value="ECO:0007669"/>
    <property type="project" value="UniProtKB-KW"/>
</dbReference>
<feature type="region of interest" description="Disordered" evidence="1">
    <location>
        <begin position="609"/>
        <end position="632"/>
    </location>
</feature>
<gene>
    <name evidence="3" type="ORF">GCM10025778_29570</name>
</gene>
<dbReference type="InterPro" id="IPR027417">
    <property type="entry name" value="P-loop_NTPase"/>
</dbReference>
<evidence type="ECO:0000313" key="4">
    <source>
        <dbReference type="Proteomes" id="UP001501257"/>
    </source>
</evidence>